<keyword evidence="2" id="KW-0472">Membrane</keyword>
<evidence type="ECO:0000256" key="1">
    <source>
        <dbReference type="SAM" id="MobiDB-lite"/>
    </source>
</evidence>
<dbReference type="OrthoDB" id="10604190at2759"/>
<gene>
    <name evidence="3" type="ORF">GSI_14439</name>
</gene>
<keyword evidence="4" id="KW-1185">Reference proteome</keyword>
<name>A0A2G8RNQ3_9APHY</name>
<keyword evidence="2" id="KW-0812">Transmembrane</keyword>
<keyword evidence="2" id="KW-1133">Transmembrane helix</keyword>
<protein>
    <submittedName>
        <fullName evidence="3">Uncharacterized protein</fullName>
    </submittedName>
</protein>
<feature type="region of interest" description="Disordered" evidence="1">
    <location>
        <begin position="79"/>
        <end position="109"/>
    </location>
</feature>
<feature type="transmembrane region" description="Helical" evidence="2">
    <location>
        <begin position="115"/>
        <end position="140"/>
    </location>
</feature>
<comment type="caution">
    <text evidence="3">The sequence shown here is derived from an EMBL/GenBank/DDBJ whole genome shotgun (WGS) entry which is preliminary data.</text>
</comment>
<dbReference type="AlphaFoldDB" id="A0A2G8RNQ3"/>
<sequence>MAHQAYRLTLTIPVPPATVPPNVALQDVLLPSGSDGFPPAPRDAEMTLVDSAVVVIVDAARPGSDTSILSFVRRSGGMMTTSDSGRGRGESSGGSSGGAATSPNKNNRGGTSHSALVNIVVPVVFVMVLVAFGVVFMRWLMRRLRRSRGRGAWSLFMRSEQKPQLYEVSLSTKGKDREGTSGWGSLQPASVDVIPGEERSRRKRSGQLDMGDVSTVGTCRHALDKKRYGRHRDFMVGKRIDLSGKDVVEVRVAVLVAMPSPSRSVRMRSSEAVVALPPAPELEEGLYIGTARASF</sequence>
<accession>A0A2G8RNQ3</accession>
<dbReference type="Proteomes" id="UP000230002">
    <property type="component" value="Unassembled WGS sequence"/>
</dbReference>
<evidence type="ECO:0000313" key="3">
    <source>
        <dbReference type="EMBL" id="PIL23130.1"/>
    </source>
</evidence>
<evidence type="ECO:0000256" key="2">
    <source>
        <dbReference type="SAM" id="Phobius"/>
    </source>
</evidence>
<proteinExistence type="predicted"/>
<dbReference type="EMBL" id="AYKW01000068">
    <property type="protein sequence ID" value="PIL23130.1"/>
    <property type="molecule type" value="Genomic_DNA"/>
</dbReference>
<organism evidence="3 4">
    <name type="scientific">Ganoderma sinense ZZ0214-1</name>
    <dbReference type="NCBI Taxonomy" id="1077348"/>
    <lineage>
        <taxon>Eukaryota</taxon>
        <taxon>Fungi</taxon>
        <taxon>Dikarya</taxon>
        <taxon>Basidiomycota</taxon>
        <taxon>Agaricomycotina</taxon>
        <taxon>Agaricomycetes</taxon>
        <taxon>Polyporales</taxon>
        <taxon>Polyporaceae</taxon>
        <taxon>Ganoderma</taxon>
    </lineage>
</organism>
<reference evidence="3 4" key="1">
    <citation type="journal article" date="2015" name="Sci. Rep.">
        <title>Chromosome-level genome map provides insights into diverse defense mechanisms in the medicinal fungus Ganoderma sinense.</title>
        <authorList>
            <person name="Zhu Y."/>
            <person name="Xu J."/>
            <person name="Sun C."/>
            <person name="Zhou S."/>
            <person name="Xu H."/>
            <person name="Nelson D.R."/>
            <person name="Qian J."/>
            <person name="Song J."/>
            <person name="Luo H."/>
            <person name="Xiang L."/>
            <person name="Li Y."/>
            <person name="Xu Z."/>
            <person name="Ji A."/>
            <person name="Wang L."/>
            <person name="Lu S."/>
            <person name="Hayward A."/>
            <person name="Sun W."/>
            <person name="Li X."/>
            <person name="Schwartz D.C."/>
            <person name="Wang Y."/>
            <person name="Chen S."/>
        </authorList>
    </citation>
    <scope>NUCLEOTIDE SEQUENCE [LARGE SCALE GENOMIC DNA]</scope>
    <source>
        <strain evidence="3 4">ZZ0214-1</strain>
    </source>
</reference>
<evidence type="ECO:0000313" key="4">
    <source>
        <dbReference type="Proteomes" id="UP000230002"/>
    </source>
</evidence>